<proteinExistence type="predicted"/>
<evidence type="ECO:0000313" key="1">
    <source>
        <dbReference type="EMBL" id="GAH00046.1"/>
    </source>
</evidence>
<comment type="caution">
    <text evidence="1">The sequence shown here is derived from an EMBL/GenBank/DDBJ whole genome shotgun (WGS) entry which is preliminary data.</text>
</comment>
<reference evidence="1" key="1">
    <citation type="journal article" date="2014" name="Front. Microbiol.">
        <title>High frequency of phylogenetically diverse reductive dehalogenase-homologous genes in deep subseafloor sedimentary metagenomes.</title>
        <authorList>
            <person name="Kawai M."/>
            <person name="Futagami T."/>
            <person name="Toyoda A."/>
            <person name="Takaki Y."/>
            <person name="Nishi S."/>
            <person name="Hori S."/>
            <person name="Arai W."/>
            <person name="Tsubouchi T."/>
            <person name="Morono Y."/>
            <person name="Uchiyama I."/>
            <person name="Ito T."/>
            <person name="Fujiyama A."/>
            <person name="Inagaki F."/>
            <person name="Takami H."/>
        </authorList>
    </citation>
    <scope>NUCLEOTIDE SEQUENCE</scope>
    <source>
        <strain evidence="1">Expedition CK06-06</strain>
    </source>
</reference>
<protein>
    <submittedName>
        <fullName evidence="1">Uncharacterized protein</fullName>
    </submittedName>
</protein>
<gene>
    <name evidence="1" type="ORF">S01H4_49512</name>
</gene>
<accession>X1BW99</accession>
<feature type="non-terminal residue" evidence="1">
    <location>
        <position position="60"/>
    </location>
</feature>
<dbReference type="AlphaFoldDB" id="X1BW99"/>
<sequence>MIVNLKNLEETRSFYKLELEKKELTERERDKYSKALKLIEKCISEKEKSGETKKDYYVEN</sequence>
<name>X1BW99_9ZZZZ</name>
<organism evidence="1">
    <name type="scientific">marine sediment metagenome</name>
    <dbReference type="NCBI Taxonomy" id="412755"/>
    <lineage>
        <taxon>unclassified sequences</taxon>
        <taxon>metagenomes</taxon>
        <taxon>ecological metagenomes</taxon>
    </lineage>
</organism>
<dbReference type="EMBL" id="BART01028011">
    <property type="protein sequence ID" value="GAH00046.1"/>
    <property type="molecule type" value="Genomic_DNA"/>
</dbReference>